<comment type="caution">
    <text evidence="1">The sequence shown here is derived from an EMBL/GenBank/DDBJ whole genome shotgun (WGS) entry which is preliminary data.</text>
</comment>
<dbReference type="EMBL" id="JACIBY010000004">
    <property type="protein sequence ID" value="MBB3838373.1"/>
    <property type="molecule type" value="Genomic_DNA"/>
</dbReference>
<dbReference type="Proteomes" id="UP000541352">
    <property type="component" value="Unassembled WGS sequence"/>
</dbReference>
<sequence length="564" mass="60081">MNTILLPFFSSRLWLMPVGIVLLLLGQNTFAQSTWNGISWSNGAPTATVDAIIASSVAPGSFTAKTLTISSGVELTINTDDTVILNGSLTNYGNGVSGVGHLRFVANGSLLGNTLNFNGVLSTAAGATLTTGGRLRLTSNATNTGSIGNSQGAIIGDITIERYIPGGRRAFRFFAHPFAGSLPLTQLTDDIDITGNGGTVNGFSTSDTNNPSAFWFNTTTGDNSTSGNNPGWSAFTSTNGTGVNAWGTYGVVRVLVRGAVGEGLSQNSYTPSPVTIDLTGSQIKQGSGSIPFTRGTNTNFVIVGNPYAASVNVDAIIRTNIGSAFFVWDAYQGTKGGYTSYTFGSSNFVMPIFGSFITTLTASSGSCALTEAMKRTSTPTIILNNRGDNTYGLQLRLEDSTTFWDRMVINFDNNSQSGDDYFDAQKLENPEVNFYCRSSNGKNLSIDSRPFVDAEVLSLGLVTPVKQGFKIKAENFNLPAGTRLFLNDRYLDKKMEITGNGFEYWFNVNEDATSSGNGRFELITQGQLLPSASSLTITSDFNITSDSTKDNSKVNLRGVHSIKN</sequence>
<gene>
    <name evidence="1" type="ORF">FHS57_002378</name>
</gene>
<protein>
    <recommendedName>
        <fullName evidence="3">G8 domain-containing protein</fullName>
    </recommendedName>
</protein>
<proteinExistence type="predicted"/>
<evidence type="ECO:0000313" key="2">
    <source>
        <dbReference type="Proteomes" id="UP000541352"/>
    </source>
</evidence>
<evidence type="ECO:0000313" key="1">
    <source>
        <dbReference type="EMBL" id="MBB3838373.1"/>
    </source>
</evidence>
<evidence type="ECO:0008006" key="3">
    <source>
        <dbReference type="Google" id="ProtNLM"/>
    </source>
</evidence>
<accession>A0A7W5ZK62</accession>
<name>A0A7W5ZK62_9BACT</name>
<organism evidence="1 2">
    <name type="scientific">Runella defluvii</name>
    <dbReference type="NCBI Taxonomy" id="370973"/>
    <lineage>
        <taxon>Bacteria</taxon>
        <taxon>Pseudomonadati</taxon>
        <taxon>Bacteroidota</taxon>
        <taxon>Cytophagia</taxon>
        <taxon>Cytophagales</taxon>
        <taxon>Spirosomataceae</taxon>
        <taxon>Runella</taxon>
    </lineage>
</organism>
<dbReference type="AlphaFoldDB" id="A0A7W5ZK62"/>
<reference evidence="1 2" key="1">
    <citation type="submission" date="2020-08" db="EMBL/GenBank/DDBJ databases">
        <title>Genomic Encyclopedia of Type Strains, Phase IV (KMG-IV): sequencing the most valuable type-strain genomes for metagenomic binning, comparative biology and taxonomic classification.</title>
        <authorList>
            <person name="Goeker M."/>
        </authorList>
    </citation>
    <scope>NUCLEOTIDE SEQUENCE [LARGE SCALE GENOMIC DNA]</scope>
    <source>
        <strain evidence="1 2">DSM 17976</strain>
    </source>
</reference>
<keyword evidence="2" id="KW-1185">Reference proteome</keyword>
<dbReference type="RefSeq" id="WP_183973756.1">
    <property type="nucleotide sequence ID" value="NZ_JACIBY010000004.1"/>
</dbReference>